<dbReference type="AlphaFoldDB" id="A0A3M7PZW2"/>
<sequence length="131" mass="15269">MVSMVLVPYGINPNFDIVPRKLISLGQHLQSLENEEWSTFNSIGMDLPFHNNRKRDAPSKNVKSLEVQLSDFRKYQEENSIDDDKTTQEPNSKRKRLNANERKFCDTCGKPLQKKLNIYCPINKCKQKKIN</sequence>
<dbReference type="Proteomes" id="UP000276133">
    <property type="component" value="Unassembled WGS sequence"/>
</dbReference>
<name>A0A3M7PZW2_BRAPC</name>
<dbReference type="EMBL" id="REGN01008120">
    <property type="protein sequence ID" value="RNA04399.1"/>
    <property type="molecule type" value="Genomic_DNA"/>
</dbReference>
<reference evidence="2 3" key="1">
    <citation type="journal article" date="2018" name="Sci. Rep.">
        <title>Genomic signatures of local adaptation to the degree of environmental predictability in rotifers.</title>
        <authorList>
            <person name="Franch-Gras L."/>
            <person name="Hahn C."/>
            <person name="Garcia-Roger E.M."/>
            <person name="Carmona M.J."/>
            <person name="Serra M."/>
            <person name="Gomez A."/>
        </authorList>
    </citation>
    <scope>NUCLEOTIDE SEQUENCE [LARGE SCALE GENOMIC DNA]</scope>
    <source>
        <strain evidence="2">HYR1</strain>
    </source>
</reference>
<feature type="region of interest" description="Disordered" evidence="1">
    <location>
        <begin position="76"/>
        <end position="95"/>
    </location>
</feature>
<accession>A0A3M7PZW2</accession>
<evidence type="ECO:0000313" key="2">
    <source>
        <dbReference type="EMBL" id="RNA04399.1"/>
    </source>
</evidence>
<gene>
    <name evidence="2" type="ORF">BpHYR1_038619</name>
</gene>
<evidence type="ECO:0000313" key="3">
    <source>
        <dbReference type="Proteomes" id="UP000276133"/>
    </source>
</evidence>
<keyword evidence="3" id="KW-1185">Reference proteome</keyword>
<comment type="caution">
    <text evidence="2">The sequence shown here is derived from an EMBL/GenBank/DDBJ whole genome shotgun (WGS) entry which is preliminary data.</text>
</comment>
<evidence type="ECO:0000256" key="1">
    <source>
        <dbReference type="SAM" id="MobiDB-lite"/>
    </source>
</evidence>
<feature type="compositionally biased region" description="Basic and acidic residues" evidence="1">
    <location>
        <begin position="76"/>
        <end position="87"/>
    </location>
</feature>
<organism evidence="2 3">
    <name type="scientific">Brachionus plicatilis</name>
    <name type="common">Marine rotifer</name>
    <name type="synonym">Brachionus muelleri</name>
    <dbReference type="NCBI Taxonomy" id="10195"/>
    <lineage>
        <taxon>Eukaryota</taxon>
        <taxon>Metazoa</taxon>
        <taxon>Spiralia</taxon>
        <taxon>Gnathifera</taxon>
        <taxon>Rotifera</taxon>
        <taxon>Eurotatoria</taxon>
        <taxon>Monogononta</taxon>
        <taxon>Pseudotrocha</taxon>
        <taxon>Ploima</taxon>
        <taxon>Brachionidae</taxon>
        <taxon>Brachionus</taxon>
    </lineage>
</organism>
<protein>
    <submittedName>
        <fullName evidence="2">Uncharacterized protein</fullName>
    </submittedName>
</protein>
<proteinExistence type="predicted"/>